<dbReference type="AlphaFoldDB" id="A0AAD6ZKQ2"/>
<organism evidence="2 3">
    <name type="scientific">Mycena albidolilacea</name>
    <dbReference type="NCBI Taxonomy" id="1033008"/>
    <lineage>
        <taxon>Eukaryota</taxon>
        <taxon>Fungi</taxon>
        <taxon>Dikarya</taxon>
        <taxon>Basidiomycota</taxon>
        <taxon>Agaricomycotina</taxon>
        <taxon>Agaricomycetes</taxon>
        <taxon>Agaricomycetidae</taxon>
        <taxon>Agaricales</taxon>
        <taxon>Marasmiineae</taxon>
        <taxon>Mycenaceae</taxon>
        <taxon>Mycena</taxon>
    </lineage>
</organism>
<evidence type="ECO:0000256" key="1">
    <source>
        <dbReference type="SAM" id="MobiDB-lite"/>
    </source>
</evidence>
<evidence type="ECO:0000313" key="3">
    <source>
        <dbReference type="Proteomes" id="UP001218218"/>
    </source>
</evidence>
<comment type="caution">
    <text evidence="2">The sequence shown here is derived from an EMBL/GenBank/DDBJ whole genome shotgun (WGS) entry which is preliminary data.</text>
</comment>
<reference evidence="2" key="1">
    <citation type="submission" date="2023-03" db="EMBL/GenBank/DDBJ databases">
        <title>Massive genome expansion in bonnet fungi (Mycena s.s.) driven by repeated elements and novel gene families across ecological guilds.</title>
        <authorList>
            <consortium name="Lawrence Berkeley National Laboratory"/>
            <person name="Harder C.B."/>
            <person name="Miyauchi S."/>
            <person name="Viragh M."/>
            <person name="Kuo A."/>
            <person name="Thoen E."/>
            <person name="Andreopoulos B."/>
            <person name="Lu D."/>
            <person name="Skrede I."/>
            <person name="Drula E."/>
            <person name="Henrissat B."/>
            <person name="Morin E."/>
            <person name="Kohler A."/>
            <person name="Barry K."/>
            <person name="LaButti K."/>
            <person name="Morin E."/>
            <person name="Salamov A."/>
            <person name="Lipzen A."/>
            <person name="Mereny Z."/>
            <person name="Hegedus B."/>
            <person name="Baldrian P."/>
            <person name="Stursova M."/>
            <person name="Weitz H."/>
            <person name="Taylor A."/>
            <person name="Grigoriev I.V."/>
            <person name="Nagy L.G."/>
            <person name="Martin F."/>
            <person name="Kauserud H."/>
        </authorList>
    </citation>
    <scope>NUCLEOTIDE SEQUENCE</scope>
    <source>
        <strain evidence="2">CBHHK002</strain>
    </source>
</reference>
<name>A0AAD6ZKQ2_9AGAR</name>
<dbReference type="Proteomes" id="UP001218218">
    <property type="component" value="Unassembled WGS sequence"/>
</dbReference>
<feature type="region of interest" description="Disordered" evidence="1">
    <location>
        <begin position="341"/>
        <end position="372"/>
    </location>
</feature>
<keyword evidence="3" id="KW-1185">Reference proteome</keyword>
<gene>
    <name evidence="2" type="ORF">DFH08DRAFT_968353</name>
</gene>
<proteinExistence type="predicted"/>
<sequence length="464" mass="52371">MTLEIEKLGPFDGVVAAVVKIQNEDHLITTNTNYVPALPGMNHHDVFMRRDMRYGLDDPTVWPQQFSECYCHLAVMRSKEGQETRSKPIANIGTIRRKPGSREEDAMMWWDPTLADFIPQDGPTLTAAFGKLDVQHWTQFSRLVKHLLEEYNSYVGSTSREKVPSPLPPVATSMRIALERLTLPCSYDGMVHIVRVLQRTSLEVDAMIRYMSIFKPLMENPLATAPDRAVEYLVGAFTGNASVVSQLHTAGVPFWYVRAASLFAGENILAIVTPREPLCVEVQAHERLTSVVSKVGPKTVEKIEAISKLTHLYDWYRDPFERSLQERDDFKADVATAGTSKADVATAGTSRTGGGKKSRYTPYLRPSTSKTGKVCQTKQTAGRNKFVRISNWREMPPGIESWELGLRHVDQFRALCEGPSKSDQNYVLPEPALLVAPDQTIQRQTRLHHYILMRDALHYRITNE</sequence>
<evidence type="ECO:0000313" key="2">
    <source>
        <dbReference type="EMBL" id="KAJ7326468.1"/>
    </source>
</evidence>
<accession>A0AAD6ZKQ2</accession>
<dbReference type="EMBL" id="JARIHO010000042">
    <property type="protein sequence ID" value="KAJ7326468.1"/>
    <property type="molecule type" value="Genomic_DNA"/>
</dbReference>
<protein>
    <submittedName>
        <fullName evidence="2">Uncharacterized protein</fullName>
    </submittedName>
</protein>